<protein>
    <submittedName>
        <fullName evidence="2">Histone H1</fullName>
    </submittedName>
</protein>
<evidence type="ECO:0000313" key="2">
    <source>
        <dbReference type="EMBL" id="GLI00315.1"/>
    </source>
</evidence>
<proteinExistence type="predicted"/>
<dbReference type="InterPro" id="IPR006944">
    <property type="entry name" value="Phage/GTA_portal"/>
</dbReference>
<reference evidence="2" key="1">
    <citation type="submission" date="2022-12" db="EMBL/GenBank/DDBJ databases">
        <title>New Phytohabitans aurantiacus sp. RD004123 nov., an actinomycete isolated from soil.</title>
        <authorList>
            <person name="Triningsih D.W."/>
            <person name="Harunari E."/>
            <person name="Igarashi Y."/>
        </authorList>
    </citation>
    <scope>NUCLEOTIDE SEQUENCE</scope>
    <source>
        <strain evidence="2">RD004123</strain>
    </source>
</reference>
<dbReference type="NCBIfam" id="TIGR01537">
    <property type="entry name" value="portal_HK97"/>
    <property type="match status" value="1"/>
</dbReference>
<dbReference type="Pfam" id="PF04860">
    <property type="entry name" value="Phage_portal"/>
    <property type="match status" value="1"/>
</dbReference>
<keyword evidence="3" id="KW-1185">Reference proteome</keyword>
<dbReference type="Gene3D" id="3.40.140.120">
    <property type="match status" value="1"/>
</dbReference>
<gene>
    <name evidence="2" type="ORF">Pa4123_55910</name>
</gene>
<feature type="region of interest" description="Disordered" evidence="1">
    <location>
        <begin position="387"/>
        <end position="422"/>
    </location>
</feature>
<organism evidence="2 3">
    <name type="scientific">Phytohabitans aurantiacus</name>
    <dbReference type="NCBI Taxonomy" id="3016789"/>
    <lineage>
        <taxon>Bacteria</taxon>
        <taxon>Bacillati</taxon>
        <taxon>Actinomycetota</taxon>
        <taxon>Actinomycetes</taxon>
        <taxon>Micromonosporales</taxon>
        <taxon>Micromonosporaceae</taxon>
    </lineage>
</organism>
<evidence type="ECO:0000313" key="3">
    <source>
        <dbReference type="Proteomes" id="UP001144280"/>
    </source>
</evidence>
<dbReference type="Proteomes" id="UP001144280">
    <property type="component" value="Unassembled WGS sequence"/>
</dbReference>
<dbReference type="Gene3D" id="3.30.1120.70">
    <property type="match status" value="1"/>
</dbReference>
<sequence>MTGGRTIRCMKIRWPWRRRESTPAQNLISISDPALVELFSLGTPNFAGVDVGEGSALGLSAVYRAVALIAGTMGTLPMRSIRDTGDGQRQRMTSFLDNPGGQFGPTPYEWKETVMLHLLLHGNAFLKHIYGGAGQLLALEPIHPLCVSIDEAPDRPGGKLFKAYRQTGVNVGQVEEFDARTMTHIPALCTDGLRGLSPITVARNSLGTAIAGDRAAARQLSNGALIAGMVTPDEDVEPDEVKQIKAEIEQKVSGWENAGGIPVINRKLKFTPWTMTAKDAQFLESRAFSIQEIARWFGVPATLLMDPSAVSTWGTGVEIQYRGLARFTLGHWAKRIEERLSRLLPAPRFVEFDFAGLERPTPEQEIELLLKQTGGKPILTVNEARAIRNMPPVEGGDELMPAPEPEPEVSQSDPPEREEVPA</sequence>
<dbReference type="Gene3D" id="1.20.1270.210">
    <property type="match status" value="1"/>
</dbReference>
<dbReference type="InterPro" id="IPR006427">
    <property type="entry name" value="Portal_HK97"/>
</dbReference>
<name>A0ABQ5R0V0_9ACTN</name>
<comment type="caution">
    <text evidence="2">The sequence shown here is derived from an EMBL/GenBank/DDBJ whole genome shotgun (WGS) entry which is preliminary data.</text>
</comment>
<evidence type="ECO:0000256" key="1">
    <source>
        <dbReference type="SAM" id="MobiDB-lite"/>
    </source>
</evidence>
<accession>A0ABQ5R0V0</accession>
<dbReference type="EMBL" id="BSDI01000032">
    <property type="protein sequence ID" value="GLI00315.1"/>
    <property type="molecule type" value="Genomic_DNA"/>
</dbReference>